<comment type="similarity">
    <text evidence="1">Belongs to the LysR transcriptional regulatory family.</text>
</comment>
<dbReference type="InterPro" id="IPR000847">
    <property type="entry name" value="LysR_HTH_N"/>
</dbReference>
<dbReference type="Proteomes" id="UP001597302">
    <property type="component" value="Unassembled WGS sequence"/>
</dbReference>
<accession>A0ABW4E1P7</accession>
<evidence type="ECO:0000256" key="1">
    <source>
        <dbReference type="ARBA" id="ARBA00009437"/>
    </source>
</evidence>
<dbReference type="InterPro" id="IPR036388">
    <property type="entry name" value="WH-like_DNA-bd_sf"/>
</dbReference>
<dbReference type="EMBL" id="JBHTOQ010000028">
    <property type="protein sequence ID" value="MFD1482400.1"/>
    <property type="molecule type" value="Genomic_DNA"/>
</dbReference>
<sequence length="282" mass="30454">MDTRFVESLIAVADHGSIVAAARAQALTPAAVSQRIQVLERDLGVALLTRRANAADPTMACRDLLPDLRRLVALADGLHRRVDPALAEGVLRLGAISTMLTALIPDLLRALQTVAPALEMRIEPGSSAALYQRVVEGVLDAALIVSPPFDPPAPFQQRTIRHEPLRLIAPPGRQGLAAVLRDLPLVAYDPRSWGGQIGQRYLRDHDLSPRRLCELDSLETIVDLVASGIGWSLVPHWPGLTGGQPLHDGHLYQRRIVLLTPAAPTRPALQRALLDAMGQVVG</sequence>
<evidence type="ECO:0000256" key="2">
    <source>
        <dbReference type="ARBA" id="ARBA00023015"/>
    </source>
</evidence>
<comment type="caution">
    <text evidence="6">The sequence shown here is derived from an EMBL/GenBank/DDBJ whole genome shotgun (WGS) entry which is preliminary data.</text>
</comment>
<dbReference type="Pfam" id="PF03466">
    <property type="entry name" value="LysR_substrate"/>
    <property type="match status" value="1"/>
</dbReference>
<dbReference type="Gene3D" id="1.10.10.10">
    <property type="entry name" value="Winged helix-like DNA-binding domain superfamily/Winged helix DNA-binding domain"/>
    <property type="match status" value="1"/>
</dbReference>
<feature type="domain" description="HTH lysR-type" evidence="5">
    <location>
        <begin position="1"/>
        <end position="58"/>
    </location>
</feature>
<evidence type="ECO:0000313" key="6">
    <source>
        <dbReference type="EMBL" id="MFD1482400.1"/>
    </source>
</evidence>
<dbReference type="PANTHER" id="PTHR30126:SF94">
    <property type="entry name" value="LYSR FAMILY TRANSCRIPTIONAL REGULATOR"/>
    <property type="match status" value="1"/>
</dbReference>
<reference evidence="7" key="1">
    <citation type="journal article" date="2019" name="Int. J. Syst. Evol. Microbiol.">
        <title>The Global Catalogue of Microorganisms (GCM) 10K type strain sequencing project: providing services to taxonomists for standard genome sequencing and annotation.</title>
        <authorList>
            <consortium name="The Broad Institute Genomics Platform"/>
            <consortium name="The Broad Institute Genome Sequencing Center for Infectious Disease"/>
            <person name="Wu L."/>
            <person name="Ma J."/>
        </authorList>
    </citation>
    <scope>NUCLEOTIDE SEQUENCE [LARGE SCALE GENOMIC DNA]</scope>
    <source>
        <strain evidence="7">CCM 8875</strain>
    </source>
</reference>
<keyword evidence="2" id="KW-0805">Transcription regulation</keyword>
<proteinExistence type="inferred from homology"/>
<name>A0ABW4E1P7_9RHOB</name>
<dbReference type="SUPFAM" id="SSF53850">
    <property type="entry name" value="Periplasmic binding protein-like II"/>
    <property type="match status" value="1"/>
</dbReference>
<evidence type="ECO:0000259" key="5">
    <source>
        <dbReference type="PROSITE" id="PS50931"/>
    </source>
</evidence>
<gene>
    <name evidence="6" type="ORF">ACFQ5P_13980</name>
</gene>
<evidence type="ECO:0000256" key="3">
    <source>
        <dbReference type="ARBA" id="ARBA00023125"/>
    </source>
</evidence>
<dbReference type="InterPro" id="IPR036390">
    <property type="entry name" value="WH_DNA-bd_sf"/>
</dbReference>
<dbReference type="PANTHER" id="PTHR30126">
    <property type="entry name" value="HTH-TYPE TRANSCRIPTIONAL REGULATOR"/>
    <property type="match status" value="1"/>
</dbReference>
<dbReference type="SUPFAM" id="SSF46785">
    <property type="entry name" value="Winged helix' DNA-binding domain"/>
    <property type="match status" value="1"/>
</dbReference>
<dbReference type="InterPro" id="IPR005119">
    <property type="entry name" value="LysR_subst-bd"/>
</dbReference>
<evidence type="ECO:0000313" key="7">
    <source>
        <dbReference type="Proteomes" id="UP001597302"/>
    </source>
</evidence>
<dbReference type="Pfam" id="PF00126">
    <property type="entry name" value="HTH_1"/>
    <property type="match status" value="1"/>
</dbReference>
<keyword evidence="3" id="KW-0238">DNA-binding</keyword>
<keyword evidence="7" id="KW-1185">Reference proteome</keyword>
<dbReference type="PROSITE" id="PS50931">
    <property type="entry name" value="HTH_LYSR"/>
    <property type="match status" value="1"/>
</dbReference>
<dbReference type="Gene3D" id="3.40.190.290">
    <property type="match status" value="1"/>
</dbReference>
<organism evidence="6 7">
    <name type="scientific">Paracoccus nototheniae</name>
    <dbReference type="NCBI Taxonomy" id="2489002"/>
    <lineage>
        <taxon>Bacteria</taxon>
        <taxon>Pseudomonadati</taxon>
        <taxon>Pseudomonadota</taxon>
        <taxon>Alphaproteobacteria</taxon>
        <taxon>Rhodobacterales</taxon>
        <taxon>Paracoccaceae</taxon>
        <taxon>Paracoccus</taxon>
    </lineage>
</organism>
<keyword evidence="4" id="KW-0804">Transcription</keyword>
<dbReference type="RefSeq" id="WP_131572699.1">
    <property type="nucleotide sequence ID" value="NZ_CBCSAJ010000016.1"/>
</dbReference>
<protein>
    <submittedName>
        <fullName evidence="6">LysR family transcriptional regulator</fullName>
    </submittedName>
</protein>
<evidence type="ECO:0000256" key="4">
    <source>
        <dbReference type="ARBA" id="ARBA00023163"/>
    </source>
</evidence>